<feature type="compositionally biased region" description="Acidic residues" evidence="1">
    <location>
        <begin position="264"/>
        <end position="280"/>
    </location>
</feature>
<feature type="compositionally biased region" description="Low complexity" evidence="1">
    <location>
        <begin position="154"/>
        <end position="165"/>
    </location>
</feature>
<feature type="domain" description="Transposase MuDR plant" evidence="2">
    <location>
        <begin position="362"/>
        <end position="422"/>
    </location>
</feature>
<comment type="caution">
    <text evidence="4">The sequence shown here is derived from an EMBL/GenBank/DDBJ whole genome shotgun (WGS) entry which is preliminary data.</text>
</comment>
<feature type="region of interest" description="Disordered" evidence="1">
    <location>
        <begin position="766"/>
        <end position="848"/>
    </location>
</feature>
<dbReference type="Proteomes" id="UP001153076">
    <property type="component" value="Unassembled WGS sequence"/>
</dbReference>
<gene>
    <name evidence="4" type="ORF">Cgig2_003004</name>
</gene>
<dbReference type="InterPro" id="IPR007527">
    <property type="entry name" value="Znf_SWIM"/>
</dbReference>
<feature type="compositionally biased region" description="Basic and acidic residues" evidence="1">
    <location>
        <begin position="729"/>
        <end position="749"/>
    </location>
</feature>
<evidence type="ECO:0000313" key="5">
    <source>
        <dbReference type="Proteomes" id="UP001153076"/>
    </source>
</evidence>
<evidence type="ECO:0000259" key="3">
    <source>
        <dbReference type="Pfam" id="PF04434"/>
    </source>
</evidence>
<evidence type="ECO:0000313" key="4">
    <source>
        <dbReference type="EMBL" id="KAJ8422424.1"/>
    </source>
</evidence>
<dbReference type="Pfam" id="PF03108">
    <property type="entry name" value="DBD_Tnp_Mut"/>
    <property type="match status" value="1"/>
</dbReference>
<dbReference type="OrthoDB" id="1415978at2759"/>
<feature type="compositionally biased region" description="Low complexity" evidence="1">
    <location>
        <begin position="217"/>
        <end position="232"/>
    </location>
</feature>
<protein>
    <recommendedName>
        <fullName evidence="6">SWIM-type domain-containing protein</fullName>
    </recommendedName>
</protein>
<feature type="compositionally biased region" description="Acidic residues" evidence="1">
    <location>
        <begin position="288"/>
        <end position="297"/>
    </location>
</feature>
<evidence type="ECO:0000259" key="2">
    <source>
        <dbReference type="Pfam" id="PF03108"/>
    </source>
</evidence>
<evidence type="ECO:0008006" key="6">
    <source>
        <dbReference type="Google" id="ProtNLM"/>
    </source>
</evidence>
<feature type="region of interest" description="Disordered" evidence="1">
    <location>
        <begin position="154"/>
        <end position="182"/>
    </location>
</feature>
<feature type="compositionally biased region" description="Polar residues" evidence="1">
    <location>
        <begin position="807"/>
        <end position="822"/>
    </location>
</feature>
<keyword evidence="5" id="KW-1185">Reference proteome</keyword>
<name>A0A9Q1GNI7_9CARY</name>
<feature type="region of interest" description="Disordered" evidence="1">
    <location>
        <begin position="726"/>
        <end position="752"/>
    </location>
</feature>
<feature type="region of interest" description="Disordered" evidence="1">
    <location>
        <begin position="217"/>
        <end position="317"/>
    </location>
</feature>
<feature type="domain" description="SWIM-type" evidence="3">
    <location>
        <begin position="651"/>
        <end position="673"/>
    </location>
</feature>
<dbReference type="PANTHER" id="PTHR31973">
    <property type="entry name" value="POLYPROTEIN, PUTATIVE-RELATED"/>
    <property type="match status" value="1"/>
</dbReference>
<feature type="compositionally biased region" description="Polar residues" evidence="1">
    <location>
        <begin position="233"/>
        <end position="249"/>
    </location>
</feature>
<accession>A0A9Q1GNI7</accession>
<dbReference type="Pfam" id="PF04434">
    <property type="entry name" value="SWIM"/>
    <property type="match status" value="1"/>
</dbReference>
<dbReference type="InterPro" id="IPR004332">
    <property type="entry name" value="Transposase_MuDR"/>
</dbReference>
<dbReference type="EMBL" id="JAKOGI010002258">
    <property type="protein sequence ID" value="KAJ8422424.1"/>
    <property type="molecule type" value="Genomic_DNA"/>
</dbReference>
<feature type="compositionally biased region" description="Acidic residues" evidence="1">
    <location>
        <begin position="306"/>
        <end position="315"/>
    </location>
</feature>
<organism evidence="4 5">
    <name type="scientific">Carnegiea gigantea</name>
    <dbReference type="NCBI Taxonomy" id="171969"/>
    <lineage>
        <taxon>Eukaryota</taxon>
        <taxon>Viridiplantae</taxon>
        <taxon>Streptophyta</taxon>
        <taxon>Embryophyta</taxon>
        <taxon>Tracheophyta</taxon>
        <taxon>Spermatophyta</taxon>
        <taxon>Magnoliopsida</taxon>
        <taxon>eudicotyledons</taxon>
        <taxon>Gunneridae</taxon>
        <taxon>Pentapetalae</taxon>
        <taxon>Caryophyllales</taxon>
        <taxon>Cactineae</taxon>
        <taxon>Cactaceae</taxon>
        <taxon>Cactoideae</taxon>
        <taxon>Echinocereeae</taxon>
        <taxon>Carnegiea</taxon>
    </lineage>
</organism>
<reference evidence="4" key="1">
    <citation type="submission" date="2022-04" db="EMBL/GenBank/DDBJ databases">
        <title>Carnegiea gigantea Genome sequencing and assembly v2.</title>
        <authorList>
            <person name="Copetti D."/>
            <person name="Sanderson M.J."/>
            <person name="Burquez A."/>
            <person name="Wojciechowski M.F."/>
        </authorList>
    </citation>
    <scope>NUCLEOTIDE SEQUENCE</scope>
    <source>
        <strain evidence="4">SGP5-SGP5p</strain>
        <tissue evidence="4">Aerial part</tissue>
    </source>
</reference>
<evidence type="ECO:0000256" key="1">
    <source>
        <dbReference type="SAM" id="MobiDB-lite"/>
    </source>
</evidence>
<proteinExistence type="predicted"/>
<feature type="compositionally biased region" description="Basic residues" evidence="1">
    <location>
        <begin position="839"/>
        <end position="848"/>
    </location>
</feature>
<dbReference type="PANTHER" id="PTHR31973:SF187">
    <property type="entry name" value="MUTATOR TRANSPOSASE MUDRA PROTEIN"/>
    <property type="match status" value="1"/>
</dbReference>
<feature type="compositionally biased region" description="Basic and acidic residues" evidence="1">
    <location>
        <begin position="771"/>
        <end position="788"/>
    </location>
</feature>
<sequence length="848" mass="95760">MLDLHRDAKRTFEEAGVEVPQYFGFMFCGPKAKRKLPLGCDKDWLHLSALWEKAKGPIPIYMVSIRGPTEHHLIEQELESGQVGESGIHGLEGIGCGEYDTILSASQTQKWVDSLIITPESQQKKLPVWRKTNLGLNKAASPSKVVLACSNSPSRQLRSSSQLPQAAPTQLKPAQPNCPAKHQRSTYYILKSPSKQQQIGVVSPTLSADMSECISLLSQQPSSSQPSCSLPLNTSSNTKSSQPTLQSLEDINIDPNLTIGLDDKNEEESGNDEDNDDDVSSEVGSDVASEDGSEYSDESFVNSDEVHDDDVDGDIDQFLHPTLQDDIPKHIGVDDDGSMWNKVYQNGSMWTRNLSGKVSIKPGDMFLDKEQWVKVLRDYTIQEGICLKKVKNDKLRHIVVCKGKDCEFRVHTSRLGDGKTWQVKTFRSVCKCARDAHNNMASYKWIAEQLLPDFKANPDLQVNSMIQLCMERYGLVAPDYKCRSAKKLMKAWVDGRHDESYARLPEYIEQIKKENPGISAVQDIFPECRRRICYVHYNRNFTKAHLEEELWARYKFQADTKCPDNTTNFVESFNGKIEKFRYKPVWTLLEAIRKKFMSTIVRKFEIANGWSGKLCPRVTIQLKETEIAGRMCIIIPAGRGLFEVVEGNTHFKVDLNSGCCDCRVWDISGIPCKRAIRCILRDRQDPESYVHDAYTVEKYRVAYDVIMKPATDLIFWEDSDCPRLGPPEIEVKRGRPPSERRRDGTEKRKSFSRSSTLRCSVCKQYGHNSRSHREGGKLSIWRGKDKPSYKSKTGSTRKVGRPPKHPSQPSNDVTSQPSTSQSKKGKKRKASICGTSVVKKARKGKASL</sequence>
<dbReference type="GO" id="GO:0008270">
    <property type="term" value="F:zinc ion binding"/>
    <property type="evidence" value="ECO:0007669"/>
    <property type="project" value="InterPro"/>
</dbReference>
<dbReference type="AlphaFoldDB" id="A0A9Q1GNI7"/>